<keyword evidence="2" id="KW-1015">Disulfide bond</keyword>
<dbReference type="Pfam" id="PF13385">
    <property type="entry name" value="Laminin_G_3"/>
    <property type="match status" value="4"/>
</dbReference>
<reference evidence="4 5" key="1">
    <citation type="submission" date="2022-05" db="EMBL/GenBank/DDBJ databases">
        <title>Genome Sequencing of Bee-Associated Microbes.</title>
        <authorList>
            <person name="Dunlap C."/>
        </authorList>
    </citation>
    <scope>NUCLEOTIDE SEQUENCE [LARGE SCALE GENOMIC DNA]</scope>
    <source>
        <strain evidence="4 5">NRRL B-04010</strain>
    </source>
</reference>
<dbReference type="SUPFAM" id="SSF49899">
    <property type="entry name" value="Concanavalin A-like lectins/glucanases"/>
    <property type="match status" value="4"/>
</dbReference>
<evidence type="ECO:0000259" key="3">
    <source>
        <dbReference type="SMART" id="SM00560"/>
    </source>
</evidence>
<evidence type="ECO:0000313" key="5">
    <source>
        <dbReference type="Proteomes" id="UP001527181"/>
    </source>
</evidence>
<dbReference type="EMBL" id="JAMDNP010000109">
    <property type="protein sequence ID" value="MCY9764720.1"/>
    <property type="molecule type" value="Genomic_DNA"/>
</dbReference>
<protein>
    <submittedName>
        <fullName evidence="4">LamG domain-containing protein</fullName>
    </submittedName>
</protein>
<dbReference type="Proteomes" id="UP001527181">
    <property type="component" value="Unassembled WGS sequence"/>
</dbReference>
<evidence type="ECO:0000256" key="2">
    <source>
        <dbReference type="ARBA" id="ARBA00023157"/>
    </source>
</evidence>
<dbReference type="InterPro" id="IPR013320">
    <property type="entry name" value="ConA-like_dom_sf"/>
</dbReference>
<dbReference type="SMART" id="SM00560">
    <property type="entry name" value="LamGL"/>
    <property type="match status" value="2"/>
</dbReference>
<comment type="caution">
    <text evidence="4">The sequence shown here is derived from an EMBL/GenBank/DDBJ whole genome shotgun (WGS) entry which is preliminary data.</text>
</comment>
<dbReference type="PANTHER" id="PTHR42535:SF2">
    <property type="entry name" value="CHROMOSOME UNDETERMINED SCAFFOLD_146, WHOLE GENOME SHOTGUN SEQUENCE"/>
    <property type="match status" value="1"/>
</dbReference>
<gene>
    <name evidence="4" type="ORF">M5X12_29950</name>
</gene>
<sequence>MSWLARRNKRIILMMCAILFICAMVLQIGNVQAFSANGESKYSYDGSGRLNDVQSTTRQSIDYVYDNNGNITHKLSTLHFKGSDQSVMQNVAVNQTPGAKNTVEFWMKWDGTNSVMPFSWNTHYALWFADGYFGFNTGESNIIGISSANLVNQWVHVAATFYNGVPNADDNELYINGVKQDIAMVKGKTTYPVSVTQSAFISGNSDKSLYRFSGKIGEVRIWNYPLSQEEIQTNRNQVLLSREPGLVEHRKLGRVPDGKDFKGKERLKLNNILVNNKAGAKNTVEFWMYWDGTNSVMPFSWNSNYSLWLADGYFGFNTGESNIIGISSANLRNRWVHVAATFYNGIPNTVDNELYINGVKQNVAAVKGNTTYSVAATTSAFISGSGDSDLYRFGGKLGEMRVWSYPLTQPEIKANMYKMLSGMEEGLAGYWKLSEVPQLNSSLQCNGTNQIKINSVEVNQSAGAKNTVEFWMKWDGTNSVMPFSWNTNYSLWIADGYFGFNTGESNIIGIPSDQLKDKWVHVTAVFYNGVPNTTDNELYINGVKQNITEVKGKATYAVAATSSAFISGNEHASWYRFDGMLGELRVWNYPLTQAQVQANMYKVFTGTEAGLAGYWKLDDGFKPNEALHFTSNNQVSLHNIKVNQAVGAKHTVEFWMKWDGTNSVMPFSWNTNYSLWIADGYFGFNTGESNIIGIPSDQLKDKWVHVAATFYNGVPNATDNELYINGVKQNIAAVKGKTTYSVGATPSAFISGSSDKSLYRFAGKLGEMRIWNYRLLPSEVQANMYKVISGKESGLIETWKAKSWFQNK</sequence>
<dbReference type="InterPro" id="IPR006558">
    <property type="entry name" value="LamG-like"/>
</dbReference>
<proteinExistence type="predicted"/>
<keyword evidence="5" id="KW-1185">Reference proteome</keyword>
<evidence type="ECO:0000256" key="1">
    <source>
        <dbReference type="ARBA" id="ARBA00022729"/>
    </source>
</evidence>
<feature type="domain" description="LamG-like jellyroll fold" evidence="3">
    <location>
        <begin position="464"/>
        <end position="594"/>
    </location>
</feature>
<dbReference type="GeneID" id="94490052"/>
<name>A0ABT4H6Y6_PAEAL</name>
<dbReference type="RefSeq" id="WP_005548809.1">
    <property type="nucleotide sequence ID" value="NZ_JAMDNA010000011.1"/>
</dbReference>
<keyword evidence="1" id="KW-0732">Signal</keyword>
<feature type="domain" description="LamG-like jellyroll fold" evidence="3">
    <location>
        <begin position="99"/>
        <end position="229"/>
    </location>
</feature>
<accession>A0ABT4H6Y6</accession>
<organism evidence="4 5">
    <name type="scientific">Paenibacillus alvei</name>
    <name type="common">Bacillus alvei</name>
    <dbReference type="NCBI Taxonomy" id="44250"/>
    <lineage>
        <taxon>Bacteria</taxon>
        <taxon>Bacillati</taxon>
        <taxon>Bacillota</taxon>
        <taxon>Bacilli</taxon>
        <taxon>Bacillales</taxon>
        <taxon>Paenibacillaceae</taxon>
        <taxon>Paenibacillus</taxon>
    </lineage>
</organism>
<dbReference type="Gene3D" id="2.60.120.200">
    <property type="match status" value="4"/>
</dbReference>
<evidence type="ECO:0000313" key="4">
    <source>
        <dbReference type="EMBL" id="MCY9764720.1"/>
    </source>
</evidence>
<dbReference type="PANTHER" id="PTHR42535">
    <property type="entry name" value="OOKINETE PROTEIN, PUTATIVE-RELATED"/>
    <property type="match status" value="1"/>
</dbReference>